<reference evidence="2" key="1">
    <citation type="submission" date="2016-10" db="EMBL/GenBank/DDBJ databases">
        <title>Sequence of Gallionella enrichment culture.</title>
        <authorList>
            <person name="Poehlein A."/>
            <person name="Muehling M."/>
            <person name="Daniel R."/>
        </authorList>
    </citation>
    <scope>NUCLEOTIDE SEQUENCE</scope>
</reference>
<dbReference type="InterPro" id="IPR001347">
    <property type="entry name" value="SIS_dom"/>
</dbReference>
<evidence type="ECO:0000313" key="2">
    <source>
        <dbReference type="EMBL" id="OIQ67899.1"/>
    </source>
</evidence>
<dbReference type="InterPro" id="IPR035490">
    <property type="entry name" value="GlmS/FrlB_SIS"/>
</dbReference>
<dbReference type="CDD" id="cd05009">
    <property type="entry name" value="SIS_GlmS_GlmD_2"/>
    <property type="match status" value="1"/>
</dbReference>
<protein>
    <submittedName>
        <fullName evidence="2">Glutamine--fructose-6-phosphate aminotransferase</fullName>
        <ecNumber evidence="2">2.6.1.16</ecNumber>
    </submittedName>
</protein>
<sequence length="244" mass="25694">MAKVVSVVNVPTSSIARESDLALPIFAGVEVGVASTKGFTGQLTTLLLLALKAAQDRGRLTDAELAAHLAALQNLPGQMNHALALSSQIADIATKLAEAQDILFLGRGAMYPLALEGALKLKEISYIHAEGYASGELKHGPIALIDRMVPVIVLAPRDTLFEKTVSNMQEVMARQGKVLLISDAEGVAEAGDGVWKSLTMPAVSPLLAPILYAIPAQLLAYHTAIAKGTDVDQPRNLAKSVTVE</sequence>
<dbReference type="EMBL" id="MLJW01005633">
    <property type="protein sequence ID" value="OIQ67899.1"/>
    <property type="molecule type" value="Genomic_DNA"/>
</dbReference>
<dbReference type="GO" id="GO:0097367">
    <property type="term" value="F:carbohydrate derivative binding"/>
    <property type="evidence" value="ECO:0007669"/>
    <property type="project" value="InterPro"/>
</dbReference>
<dbReference type="PANTHER" id="PTHR10937:SF0">
    <property type="entry name" value="GLUTAMINE--FRUCTOSE-6-PHOSPHATE TRANSAMINASE (ISOMERIZING)"/>
    <property type="match status" value="1"/>
</dbReference>
<feature type="domain" description="SIS" evidence="1">
    <location>
        <begin position="1"/>
        <end position="59"/>
    </location>
</feature>
<dbReference type="PANTHER" id="PTHR10937">
    <property type="entry name" value="GLUCOSAMINE--FRUCTOSE-6-PHOSPHATE AMINOTRANSFERASE, ISOMERIZING"/>
    <property type="match status" value="1"/>
</dbReference>
<dbReference type="Gene3D" id="3.40.50.10490">
    <property type="entry name" value="Glucose-6-phosphate isomerase like protein, domain 1"/>
    <property type="match status" value="2"/>
</dbReference>
<dbReference type="GO" id="GO:0006487">
    <property type="term" value="P:protein N-linked glycosylation"/>
    <property type="evidence" value="ECO:0007669"/>
    <property type="project" value="TreeGrafter"/>
</dbReference>
<dbReference type="EC" id="2.6.1.16" evidence="2"/>
<gene>
    <name evidence="2" type="primary">nodM_2</name>
    <name evidence="2" type="ORF">GALL_505190</name>
</gene>
<dbReference type="FunFam" id="3.40.50.10490:FF:000002">
    <property type="entry name" value="Glutamine--fructose-6-phosphate aminotransferase [isomerizing]"/>
    <property type="match status" value="1"/>
</dbReference>
<dbReference type="GO" id="GO:0006047">
    <property type="term" value="P:UDP-N-acetylglucosamine metabolic process"/>
    <property type="evidence" value="ECO:0007669"/>
    <property type="project" value="TreeGrafter"/>
</dbReference>
<dbReference type="InterPro" id="IPR046348">
    <property type="entry name" value="SIS_dom_sf"/>
</dbReference>
<keyword evidence="2" id="KW-0808">Transferase</keyword>
<keyword evidence="2" id="KW-0032">Aminotransferase</keyword>
<organism evidence="2">
    <name type="scientific">mine drainage metagenome</name>
    <dbReference type="NCBI Taxonomy" id="410659"/>
    <lineage>
        <taxon>unclassified sequences</taxon>
        <taxon>metagenomes</taxon>
        <taxon>ecological metagenomes</taxon>
    </lineage>
</organism>
<comment type="caution">
    <text evidence="2">The sequence shown here is derived from an EMBL/GenBank/DDBJ whole genome shotgun (WGS) entry which is preliminary data.</text>
</comment>
<dbReference type="AlphaFoldDB" id="A0A1J5PRI3"/>
<accession>A0A1J5PRI3</accession>
<feature type="domain" description="SIS" evidence="1">
    <location>
        <begin position="92"/>
        <end position="234"/>
    </location>
</feature>
<dbReference type="Pfam" id="PF01380">
    <property type="entry name" value="SIS"/>
    <property type="match status" value="2"/>
</dbReference>
<dbReference type="GO" id="GO:0004360">
    <property type="term" value="F:glutamine-fructose-6-phosphate transaminase (isomerizing) activity"/>
    <property type="evidence" value="ECO:0007669"/>
    <property type="project" value="UniProtKB-EC"/>
</dbReference>
<dbReference type="GO" id="GO:0046349">
    <property type="term" value="P:amino sugar biosynthetic process"/>
    <property type="evidence" value="ECO:0007669"/>
    <property type="project" value="UniProtKB-ARBA"/>
</dbReference>
<dbReference type="GO" id="GO:0006002">
    <property type="term" value="P:fructose 6-phosphate metabolic process"/>
    <property type="evidence" value="ECO:0007669"/>
    <property type="project" value="TreeGrafter"/>
</dbReference>
<dbReference type="PROSITE" id="PS51464">
    <property type="entry name" value="SIS"/>
    <property type="match status" value="2"/>
</dbReference>
<dbReference type="SUPFAM" id="SSF53697">
    <property type="entry name" value="SIS domain"/>
    <property type="match status" value="1"/>
</dbReference>
<evidence type="ECO:0000259" key="1">
    <source>
        <dbReference type="PROSITE" id="PS51464"/>
    </source>
</evidence>
<proteinExistence type="predicted"/>
<dbReference type="GO" id="GO:0005829">
    <property type="term" value="C:cytosol"/>
    <property type="evidence" value="ECO:0007669"/>
    <property type="project" value="TreeGrafter"/>
</dbReference>
<name>A0A1J5PRI3_9ZZZZ</name>